<protein>
    <submittedName>
        <fullName evidence="2">Serine/arginine repetitive matrix protein 2</fullName>
    </submittedName>
</protein>
<organism evidence="2 3">
    <name type="scientific">Agromyces seonyuensis</name>
    <dbReference type="NCBI Taxonomy" id="2662446"/>
    <lineage>
        <taxon>Bacteria</taxon>
        <taxon>Bacillati</taxon>
        <taxon>Actinomycetota</taxon>
        <taxon>Actinomycetes</taxon>
        <taxon>Micrococcales</taxon>
        <taxon>Microbacteriaceae</taxon>
        <taxon>Agromyces</taxon>
    </lineage>
</organism>
<dbReference type="GO" id="GO:0003697">
    <property type="term" value="F:single-stranded DNA binding"/>
    <property type="evidence" value="ECO:0007669"/>
    <property type="project" value="InterPro"/>
</dbReference>
<keyword evidence="3" id="KW-1185">Reference proteome</keyword>
<sequence length="355" mass="37948">MSSYTPSHSDRDAKVAELHEQLGAAVEDLVTGEQWTRALEFSARFRTRSFNNLLLIHAQHAAAFEAGRVPEPTPTYVAGFKQWQALGRSVTAGQHGYGILAPRTARFASAEPTRSDSWRRLAQGERPRAGEIVRQKLIGVRPAYVWDVSQTEGRPIPERPEPRMLHGEAPAGLWDGLAALVQGAGYELTTVDASDLGGANGRTDFTARTVVVRGDVDAAAQVKTLAHELAHVRLHGPTDNEDAPQHRGIGEVEAESVALMIGAAHGMETSGYTIPYVSGWAATVAGRTPLEVVQSTGERVRRTAVDILSQLPTEQLGAGDPPGLDRTFASQAVAAAASTAPPNRPIDRVASRGIA</sequence>
<dbReference type="RefSeq" id="WP_160425650.1">
    <property type="nucleotide sequence ID" value="NZ_WSTA01000060.1"/>
</dbReference>
<reference evidence="2 3" key="1">
    <citation type="submission" date="2019-12" db="EMBL/GenBank/DDBJ databases">
        <authorList>
            <person name="Kim Y.S."/>
        </authorList>
    </citation>
    <scope>NUCLEOTIDE SEQUENCE [LARGE SCALE GENOMIC DNA]</scope>
    <source>
        <strain evidence="2 3">MMS17-SY077</strain>
    </source>
</reference>
<name>A0A6I4NYH3_9MICO</name>
<evidence type="ECO:0000313" key="3">
    <source>
        <dbReference type="Proteomes" id="UP000438182"/>
    </source>
</evidence>
<proteinExistence type="predicted"/>
<gene>
    <name evidence="2" type="ORF">GB864_12790</name>
</gene>
<dbReference type="AlphaFoldDB" id="A0A6I4NYH3"/>
<evidence type="ECO:0000259" key="1">
    <source>
        <dbReference type="Pfam" id="PF08401"/>
    </source>
</evidence>
<evidence type="ECO:0000313" key="2">
    <source>
        <dbReference type="EMBL" id="MWB99420.1"/>
    </source>
</evidence>
<comment type="caution">
    <text evidence="2">The sequence shown here is derived from an EMBL/GenBank/DDBJ whole genome shotgun (WGS) entry which is preliminary data.</text>
</comment>
<dbReference type="EMBL" id="WSTA01000060">
    <property type="protein sequence ID" value="MWB99420.1"/>
    <property type="molecule type" value="Genomic_DNA"/>
</dbReference>
<dbReference type="InterPro" id="IPR013610">
    <property type="entry name" value="ArdC_N"/>
</dbReference>
<dbReference type="Pfam" id="PF08401">
    <property type="entry name" value="ArdcN"/>
    <property type="match status" value="1"/>
</dbReference>
<accession>A0A6I4NYH3</accession>
<dbReference type="Proteomes" id="UP000438182">
    <property type="component" value="Unassembled WGS sequence"/>
</dbReference>
<feature type="domain" description="N-terminal" evidence="1">
    <location>
        <begin position="33"/>
        <end position="104"/>
    </location>
</feature>